<organism evidence="2 3">
    <name type="scientific">Methanoculleus chikugoensis</name>
    <dbReference type="NCBI Taxonomy" id="118126"/>
    <lineage>
        <taxon>Archaea</taxon>
        <taxon>Methanobacteriati</taxon>
        <taxon>Methanobacteriota</taxon>
        <taxon>Stenosarchaea group</taxon>
        <taxon>Methanomicrobia</taxon>
        <taxon>Methanomicrobiales</taxon>
        <taxon>Methanomicrobiaceae</taxon>
        <taxon>Methanoculleus</taxon>
    </lineage>
</organism>
<dbReference type="AlphaFoldDB" id="A0A1M4MP63"/>
<dbReference type="STRING" id="118126.L21_2611"/>
<dbReference type="EMBL" id="FMID01000064">
    <property type="protein sequence ID" value="SCL76673.1"/>
    <property type="molecule type" value="Genomic_DNA"/>
</dbReference>
<evidence type="ECO:0000313" key="3">
    <source>
        <dbReference type="Proteomes" id="UP000184671"/>
    </source>
</evidence>
<dbReference type="InterPro" id="IPR019213">
    <property type="entry name" value="EhaD-like"/>
</dbReference>
<keyword evidence="1" id="KW-0472">Membrane</keyword>
<keyword evidence="1" id="KW-0812">Transmembrane</keyword>
<evidence type="ECO:0000313" key="2">
    <source>
        <dbReference type="EMBL" id="SCL76673.1"/>
    </source>
</evidence>
<feature type="transmembrane region" description="Helical" evidence="1">
    <location>
        <begin position="52"/>
        <end position="71"/>
    </location>
</feature>
<gene>
    <name evidence="2" type="ORF">L21_2611</name>
</gene>
<keyword evidence="1" id="KW-1133">Transmembrane helix</keyword>
<name>A0A1M4MP63_9EURY</name>
<sequence>MDEILVLLFAAVALIGALGTYLQRDRFDKLIALGIVYGGIVPFIAARGYLDVLIAVSLIVPITTIIVLPLCRRDTRDA</sequence>
<proteinExistence type="predicted"/>
<dbReference type="Proteomes" id="UP000184671">
    <property type="component" value="Unassembled WGS sequence"/>
</dbReference>
<feature type="transmembrane region" description="Helical" evidence="1">
    <location>
        <begin position="6"/>
        <end position="23"/>
    </location>
</feature>
<feature type="transmembrane region" description="Helical" evidence="1">
    <location>
        <begin position="30"/>
        <end position="46"/>
    </location>
</feature>
<evidence type="ECO:0000256" key="1">
    <source>
        <dbReference type="SAM" id="Phobius"/>
    </source>
</evidence>
<protein>
    <submittedName>
        <fullName evidence="2">Putative membrane protein</fullName>
    </submittedName>
</protein>
<dbReference type="RefSeq" id="WP_074370865.1">
    <property type="nucleotide sequence ID" value="NZ_FMID01000064.1"/>
</dbReference>
<dbReference type="OrthoDB" id="110037at2157"/>
<dbReference type="Pfam" id="PF09881">
    <property type="entry name" value="EhaD"/>
    <property type="match status" value="1"/>
</dbReference>
<reference evidence="2 3" key="1">
    <citation type="submission" date="2016-08" db="EMBL/GenBank/DDBJ databases">
        <authorList>
            <person name="Seilhamer J.J."/>
        </authorList>
    </citation>
    <scope>NUCLEOTIDE SEQUENCE [LARGE SCALE GENOMIC DNA]</scope>
    <source>
        <strain evidence="2">L21-II-0</strain>
    </source>
</reference>
<accession>A0A1M4MP63</accession>